<dbReference type="EMBL" id="KV875093">
    <property type="protein sequence ID" value="OIW34280.1"/>
    <property type="molecule type" value="Genomic_DNA"/>
</dbReference>
<accession>A0A1J7JW43</accession>
<feature type="transmembrane region" description="Helical" evidence="2">
    <location>
        <begin position="16"/>
        <end position="36"/>
    </location>
</feature>
<evidence type="ECO:0000256" key="1">
    <source>
        <dbReference type="SAM" id="MobiDB-lite"/>
    </source>
</evidence>
<keyword evidence="2" id="KW-0812">Transmembrane</keyword>
<organism evidence="3 4">
    <name type="scientific">Coniochaeta ligniaria NRRL 30616</name>
    <dbReference type="NCBI Taxonomy" id="1408157"/>
    <lineage>
        <taxon>Eukaryota</taxon>
        <taxon>Fungi</taxon>
        <taxon>Dikarya</taxon>
        <taxon>Ascomycota</taxon>
        <taxon>Pezizomycotina</taxon>
        <taxon>Sordariomycetes</taxon>
        <taxon>Sordariomycetidae</taxon>
        <taxon>Coniochaetales</taxon>
        <taxon>Coniochaetaceae</taxon>
        <taxon>Coniochaeta</taxon>
    </lineage>
</organism>
<dbReference type="InParanoid" id="A0A1J7JW43"/>
<evidence type="ECO:0000256" key="2">
    <source>
        <dbReference type="SAM" id="Phobius"/>
    </source>
</evidence>
<keyword evidence="2" id="KW-0472">Membrane</keyword>
<protein>
    <submittedName>
        <fullName evidence="3">Uncharacterized protein</fullName>
    </submittedName>
</protein>
<dbReference type="AlphaFoldDB" id="A0A1J7JW43"/>
<keyword evidence="4" id="KW-1185">Reference proteome</keyword>
<gene>
    <name evidence="3" type="ORF">CONLIGDRAFT_626330</name>
</gene>
<feature type="region of interest" description="Disordered" evidence="1">
    <location>
        <begin position="51"/>
        <end position="76"/>
    </location>
</feature>
<evidence type="ECO:0000313" key="3">
    <source>
        <dbReference type="EMBL" id="OIW34280.1"/>
    </source>
</evidence>
<dbReference type="Proteomes" id="UP000182658">
    <property type="component" value="Unassembled WGS sequence"/>
</dbReference>
<keyword evidence="2" id="KW-1133">Transmembrane helix</keyword>
<sequence>MDTTIYDLVEPRHINIADFLIVIYLSGWLFSMWLWVRAQIKQTAANNAPSLQLEQAPAGNNTQPLQPEQTPAGNSTQSLQLVAANRATGNTELQRNADSARSFIYEPNNSPPLGFRSSATPRWITQRIAY</sequence>
<name>A0A1J7JW43_9PEZI</name>
<evidence type="ECO:0000313" key="4">
    <source>
        <dbReference type="Proteomes" id="UP000182658"/>
    </source>
</evidence>
<proteinExistence type="predicted"/>
<reference evidence="3 4" key="1">
    <citation type="submission" date="2016-10" db="EMBL/GenBank/DDBJ databases">
        <title>Draft genome sequence of Coniochaeta ligniaria NRRL30616, a lignocellulolytic fungus for bioabatement of inhibitors in plant biomass hydrolysates.</title>
        <authorList>
            <consortium name="DOE Joint Genome Institute"/>
            <person name="Jimenez D.J."/>
            <person name="Hector R.E."/>
            <person name="Riley R."/>
            <person name="Sun H."/>
            <person name="Grigoriev I.V."/>
            <person name="Van Elsas J.D."/>
            <person name="Nichols N.N."/>
        </authorList>
    </citation>
    <scope>NUCLEOTIDE SEQUENCE [LARGE SCALE GENOMIC DNA]</scope>
    <source>
        <strain evidence="3 4">NRRL 30616</strain>
    </source>
</reference>